<evidence type="ECO:0000313" key="3">
    <source>
        <dbReference type="Proteomes" id="UP001159100"/>
    </source>
</evidence>
<dbReference type="InterPro" id="IPR016181">
    <property type="entry name" value="Acyl_CoA_acyltransferase"/>
</dbReference>
<reference evidence="2 3" key="1">
    <citation type="submission" date="2023-02" db="EMBL/GenBank/DDBJ databases">
        <title>Pseudomonas chrutzelriedensis sp. nov., a potently antifungal strain isolated from moss.</title>
        <authorList>
            <person name="Schnyder A."/>
            <person name="Kalawong R."/>
            <person name="Eberl L."/>
            <person name="Agnoli K."/>
        </authorList>
    </citation>
    <scope>NUCLEOTIDE SEQUENCE [LARGE SCALE GENOMIC DNA]</scope>
    <source>
        <strain evidence="2 3">681</strain>
    </source>
</reference>
<dbReference type="RefSeq" id="WP_259503024.1">
    <property type="nucleotide sequence ID" value="NZ_JARBWL010000001.1"/>
</dbReference>
<organism evidence="2 3">
    <name type="scientific">Pseudomonas fungipugnans</name>
    <dbReference type="NCBI Taxonomy" id="3024217"/>
    <lineage>
        <taxon>Bacteria</taxon>
        <taxon>Pseudomonadati</taxon>
        <taxon>Pseudomonadota</taxon>
        <taxon>Gammaproteobacteria</taxon>
        <taxon>Pseudomonadales</taxon>
        <taxon>Pseudomonadaceae</taxon>
        <taxon>Pseudomonas</taxon>
    </lineage>
</organism>
<evidence type="ECO:0000259" key="1">
    <source>
        <dbReference type="Pfam" id="PF21926"/>
    </source>
</evidence>
<name>A0ABT6QIZ9_9PSED</name>
<gene>
    <name evidence="2" type="ORF">POF45_02015</name>
</gene>
<keyword evidence="3" id="KW-1185">Reference proteome</keyword>
<protein>
    <recommendedName>
        <fullName evidence="1">N-acyl amino acid synthase FeeM catalytic core domain-containing protein</fullName>
    </recommendedName>
</protein>
<accession>A0ABT6QIZ9</accession>
<dbReference type="Proteomes" id="UP001159100">
    <property type="component" value="Unassembled WGS sequence"/>
</dbReference>
<dbReference type="SUPFAM" id="SSF55729">
    <property type="entry name" value="Acyl-CoA N-acyltransferases (Nat)"/>
    <property type="match status" value="1"/>
</dbReference>
<evidence type="ECO:0000313" key="2">
    <source>
        <dbReference type="EMBL" id="MDI2590207.1"/>
    </source>
</evidence>
<dbReference type="InterPro" id="IPR054597">
    <property type="entry name" value="FeeM_cat"/>
</dbReference>
<dbReference type="Gene3D" id="3.40.630.30">
    <property type="match status" value="1"/>
</dbReference>
<dbReference type="EMBL" id="JARBWL010000001">
    <property type="protein sequence ID" value="MDI2590207.1"/>
    <property type="molecule type" value="Genomic_DNA"/>
</dbReference>
<proteinExistence type="predicted"/>
<sequence length="414" mass="46064">MINLVSERISQDGSEERGIKDMTLIMPLLSADVDSRCVGEEHLSVQQCTLMDAPVMPMYGRITGGLHAVESIARVIELTEERLILRADTCLVVDTRYEVSIQDDVAGRELSFQVVITYVEPEQTPGEWFVLCQPACGGARNAWSRDIRNLCQRLRVDRAMAQENRQPGGQLVRSLGHHSQSSSVCFGNARAVDDREAAYRLVYDAYFRKGLAEPADNGLFTNEFLLNPETVTFVGKVLGEVAMTVTSIADSVDQLPMDAVFEDCLAPLRKEGRRLAEFGMLAVNPAFFGAIAYTVHDPDKMVTVYSLFRIALQHAKFAKNYTDIVFAIPPKHQALYRFMGVNAISEVRYYSKYNTPAVAMRIDLLALNLRPHVREFLFGTPISTLNEIGQTEWSADALERIFGGVGATTAPLEL</sequence>
<comment type="caution">
    <text evidence="2">The sequence shown here is derived from an EMBL/GenBank/DDBJ whole genome shotgun (WGS) entry which is preliminary data.</text>
</comment>
<feature type="domain" description="N-acyl amino acid synthase FeeM catalytic core" evidence="1">
    <location>
        <begin position="197"/>
        <end position="363"/>
    </location>
</feature>
<dbReference type="Pfam" id="PF21926">
    <property type="entry name" value="FeeM"/>
    <property type="match status" value="1"/>
</dbReference>